<evidence type="ECO:0000313" key="1">
    <source>
        <dbReference type="EMBL" id="CAG9331764.1"/>
    </source>
</evidence>
<name>A0AAU9K441_9CILI</name>
<dbReference type="EMBL" id="CAJZBQ010000053">
    <property type="protein sequence ID" value="CAG9331764.1"/>
    <property type="molecule type" value="Genomic_DNA"/>
</dbReference>
<accession>A0AAU9K441</accession>
<dbReference type="AlphaFoldDB" id="A0AAU9K441"/>
<proteinExistence type="predicted"/>
<dbReference type="Proteomes" id="UP001162131">
    <property type="component" value="Unassembled WGS sequence"/>
</dbReference>
<gene>
    <name evidence="1" type="ORF">BSTOLATCC_MIC53827</name>
</gene>
<reference evidence="1" key="1">
    <citation type="submission" date="2021-09" db="EMBL/GenBank/DDBJ databases">
        <authorList>
            <consortium name="AG Swart"/>
            <person name="Singh M."/>
            <person name="Singh A."/>
            <person name="Seah K."/>
            <person name="Emmerich C."/>
        </authorList>
    </citation>
    <scope>NUCLEOTIDE SEQUENCE</scope>
    <source>
        <strain evidence="1">ATCC30299</strain>
    </source>
</reference>
<sequence>MIIFRCLRNLNRFASFDEIGKLPNELQTHLDCLNNSNNYKPWIREKPVKALAALYRAAQRLVNIESITWTKLPAVQKAIKEIPLLTDDYGMNTIQTLLIHLINLNIDDDIMWSSIEKRLIKGLADSINYENIQCIVRSFDQADKGSEEFWINLRDIIKNKICKENKMNAKCVATIVKVYGSKNLIDDKFLVALEGQVFRISKDLYGEDLSIIIYMFGLKNLGNEELFALFNKQIRENKRIMDTRSLAHCLASFIKVGQGTVDLYDDVEKEIIENPHGKQMEIGDAVGLLFAYARYLPLAVKGNAKRREFVEWTIGMIKAYINEGERLSDISVVHSLWSLCRLNILEQHEDLKSHLVTNFNRRKLTDKEEFSKLTQEIVKHI</sequence>
<comment type="caution">
    <text evidence="1">The sequence shown here is derived from an EMBL/GenBank/DDBJ whole genome shotgun (WGS) entry which is preliminary data.</text>
</comment>
<organism evidence="1 2">
    <name type="scientific">Blepharisma stoltei</name>
    <dbReference type="NCBI Taxonomy" id="1481888"/>
    <lineage>
        <taxon>Eukaryota</taxon>
        <taxon>Sar</taxon>
        <taxon>Alveolata</taxon>
        <taxon>Ciliophora</taxon>
        <taxon>Postciliodesmatophora</taxon>
        <taxon>Heterotrichea</taxon>
        <taxon>Heterotrichida</taxon>
        <taxon>Blepharismidae</taxon>
        <taxon>Blepharisma</taxon>
    </lineage>
</organism>
<evidence type="ECO:0000313" key="2">
    <source>
        <dbReference type="Proteomes" id="UP001162131"/>
    </source>
</evidence>
<protein>
    <submittedName>
        <fullName evidence="1">Uncharacterized protein</fullName>
    </submittedName>
</protein>
<keyword evidence="2" id="KW-1185">Reference proteome</keyword>